<dbReference type="EMBL" id="UEYP01000010">
    <property type="protein sequence ID" value="SSC64363.1"/>
    <property type="molecule type" value="Genomic_DNA"/>
</dbReference>
<evidence type="ECO:0000313" key="8">
    <source>
        <dbReference type="EMBL" id="SSC64363.1"/>
    </source>
</evidence>
<feature type="transmembrane region" description="Helical" evidence="7">
    <location>
        <begin position="277"/>
        <end position="298"/>
    </location>
</feature>
<comment type="similarity">
    <text evidence="2">Belongs to the UPF0324 family.</text>
</comment>
<feature type="transmembrane region" description="Helical" evidence="7">
    <location>
        <begin position="7"/>
        <end position="27"/>
    </location>
</feature>
<organism evidence="8 9">
    <name type="scientific">Ciceribacter selenitireducens ATCC BAA-1503</name>
    <dbReference type="NCBI Taxonomy" id="1336235"/>
    <lineage>
        <taxon>Bacteria</taxon>
        <taxon>Pseudomonadati</taxon>
        <taxon>Pseudomonadota</taxon>
        <taxon>Alphaproteobacteria</taxon>
        <taxon>Hyphomicrobiales</taxon>
        <taxon>Rhizobiaceae</taxon>
        <taxon>Ciceribacter</taxon>
    </lineage>
</organism>
<keyword evidence="3" id="KW-1003">Cell membrane</keyword>
<feature type="transmembrane region" description="Helical" evidence="7">
    <location>
        <begin position="248"/>
        <end position="265"/>
    </location>
</feature>
<reference evidence="9" key="1">
    <citation type="submission" date="2018-07" db="EMBL/GenBank/DDBJ databases">
        <authorList>
            <person name="Peiro R."/>
            <person name="Begona"/>
            <person name="Cbmso G."/>
            <person name="Lopez M."/>
            <person name="Gonzalez S."/>
        </authorList>
    </citation>
    <scope>NUCLEOTIDE SEQUENCE [LARGE SCALE GENOMIC DNA]</scope>
</reference>
<evidence type="ECO:0000256" key="5">
    <source>
        <dbReference type="ARBA" id="ARBA00022989"/>
    </source>
</evidence>
<dbReference type="GO" id="GO:0005886">
    <property type="term" value="C:plasma membrane"/>
    <property type="evidence" value="ECO:0007669"/>
    <property type="project" value="UniProtKB-SubCell"/>
</dbReference>
<feature type="transmembrane region" description="Helical" evidence="7">
    <location>
        <begin position="310"/>
        <end position="334"/>
    </location>
</feature>
<evidence type="ECO:0000256" key="3">
    <source>
        <dbReference type="ARBA" id="ARBA00022475"/>
    </source>
</evidence>
<accession>A0A376AA72</accession>
<feature type="transmembrane region" description="Helical" evidence="7">
    <location>
        <begin position="156"/>
        <end position="181"/>
    </location>
</feature>
<dbReference type="AlphaFoldDB" id="A0A376AA72"/>
<keyword evidence="9" id="KW-1185">Reference proteome</keyword>
<dbReference type="Proteomes" id="UP000254764">
    <property type="component" value="Unassembled WGS sequence"/>
</dbReference>
<sequence length="335" mass="33999">MISSPRLISYIPGLALSIAVAGAGLLLERAELAISGARPIEGLVLAIVIGSALRSGFRLSPTFTPGITLSAHFLLECAIVALGASVNFTAIREAGPQLMAGIAAVVLLSIATSFSIARLLGLSHKLAFLIAFGNSICGNSAIAASAPVIEASAEDVAASIAFTAVLGVVAVLAMPLMSIVVHLSAVQYGVFAGLTVYSVPQVLAATAPIGAVSLQTGTLVKLIRVLMLGPLLFIVGLARGLGGRRLSLAHVLPWFIVGFAIMAALRSADLLAPDRVSLLTSTSSLLTTVAMAGLGLSVDVRSLRQAGGRVVMAALASLLALCCISMAMITLIGIV</sequence>
<feature type="transmembrane region" description="Helical" evidence="7">
    <location>
        <begin position="39"/>
        <end position="57"/>
    </location>
</feature>
<evidence type="ECO:0000313" key="9">
    <source>
        <dbReference type="Proteomes" id="UP000254764"/>
    </source>
</evidence>
<keyword evidence="4 7" id="KW-0812">Transmembrane</keyword>
<evidence type="ECO:0000256" key="1">
    <source>
        <dbReference type="ARBA" id="ARBA00004651"/>
    </source>
</evidence>
<evidence type="ECO:0000256" key="6">
    <source>
        <dbReference type="ARBA" id="ARBA00023136"/>
    </source>
</evidence>
<keyword evidence="6 7" id="KW-0472">Membrane</keyword>
<evidence type="ECO:0000256" key="4">
    <source>
        <dbReference type="ARBA" id="ARBA00022692"/>
    </source>
</evidence>
<gene>
    <name evidence="8" type="ORF">RHIZ70_71</name>
</gene>
<feature type="transmembrane region" description="Helical" evidence="7">
    <location>
        <begin position="188"/>
        <end position="210"/>
    </location>
</feature>
<evidence type="ECO:0000256" key="7">
    <source>
        <dbReference type="SAM" id="Phobius"/>
    </source>
</evidence>
<dbReference type="InterPro" id="IPR018383">
    <property type="entry name" value="UPF0324_pro"/>
</dbReference>
<comment type="subcellular location">
    <subcellularLocation>
        <location evidence="1">Cell membrane</location>
        <topology evidence="1">Multi-pass membrane protein</topology>
    </subcellularLocation>
</comment>
<feature type="transmembrane region" description="Helical" evidence="7">
    <location>
        <begin position="222"/>
        <end position="241"/>
    </location>
</feature>
<evidence type="ECO:0000256" key="2">
    <source>
        <dbReference type="ARBA" id="ARBA00007977"/>
    </source>
</evidence>
<evidence type="ECO:0008006" key="10">
    <source>
        <dbReference type="Google" id="ProtNLM"/>
    </source>
</evidence>
<dbReference type="Pfam" id="PF03601">
    <property type="entry name" value="Cons_hypoth698"/>
    <property type="match status" value="1"/>
</dbReference>
<name>A0A376AA72_9HYPH</name>
<dbReference type="PANTHER" id="PTHR30106">
    <property type="entry name" value="INNER MEMBRANE PROTEIN YEIH-RELATED"/>
    <property type="match status" value="1"/>
</dbReference>
<feature type="transmembrane region" description="Helical" evidence="7">
    <location>
        <begin position="69"/>
        <end position="91"/>
    </location>
</feature>
<feature type="transmembrane region" description="Helical" evidence="7">
    <location>
        <begin position="126"/>
        <end position="144"/>
    </location>
</feature>
<dbReference type="RefSeq" id="WP_235842254.1">
    <property type="nucleotide sequence ID" value="NZ_UEYP01000010.1"/>
</dbReference>
<keyword evidence="5 7" id="KW-1133">Transmembrane helix</keyword>
<proteinExistence type="inferred from homology"/>
<dbReference type="PANTHER" id="PTHR30106:SF2">
    <property type="entry name" value="UPF0324 INNER MEMBRANE PROTEIN YEIH"/>
    <property type="match status" value="1"/>
</dbReference>
<feature type="transmembrane region" description="Helical" evidence="7">
    <location>
        <begin position="97"/>
        <end position="119"/>
    </location>
</feature>
<protein>
    <recommendedName>
        <fullName evidence="10">Sulfate exporter family transporter</fullName>
    </recommendedName>
</protein>